<dbReference type="InterPro" id="IPR013226">
    <property type="entry name" value="Pal1"/>
</dbReference>
<comment type="caution">
    <text evidence="2">The sequence shown here is derived from an EMBL/GenBank/DDBJ whole genome shotgun (WGS) entry which is preliminary data.</text>
</comment>
<organism evidence="2 3">
    <name type="scientific">Aspergillus pseudoustus</name>
    <dbReference type="NCBI Taxonomy" id="1810923"/>
    <lineage>
        <taxon>Eukaryota</taxon>
        <taxon>Fungi</taxon>
        <taxon>Dikarya</taxon>
        <taxon>Ascomycota</taxon>
        <taxon>Pezizomycotina</taxon>
        <taxon>Eurotiomycetes</taxon>
        <taxon>Eurotiomycetidae</taxon>
        <taxon>Eurotiales</taxon>
        <taxon>Aspergillaceae</taxon>
        <taxon>Aspergillus</taxon>
        <taxon>Aspergillus subgen. Nidulantes</taxon>
    </lineage>
</organism>
<dbReference type="Proteomes" id="UP001610446">
    <property type="component" value="Unassembled WGS sequence"/>
</dbReference>
<dbReference type="Pfam" id="PF08316">
    <property type="entry name" value="Pal1"/>
    <property type="match status" value="1"/>
</dbReference>
<evidence type="ECO:0000256" key="1">
    <source>
        <dbReference type="SAM" id="MobiDB-lite"/>
    </source>
</evidence>
<dbReference type="PANTHER" id="PTHR28307">
    <property type="entry name" value="PROTEIN PAL1"/>
    <property type="match status" value="1"/>
</dbReference>
<evidence type="ECO:0008006" key="4">
    <source>
        <dbReference type="Google" id="ProtNLM"/>
    </source>
</evidence>
<gene>
    <name evidence="2" type="ORF">BJY01DRAFT_42927</name>
</gene>
<protein>
    <recommendedName>
        <fullName evidence="4">Pal1 cell morphology protein-domain-containing protein</fullName>
    </recommendedName>
</protein>
<accession>A0ABR4KPM6</accession>
<reference evidence="2 3" key="1">
    <citation type="submission" date="2024-07" db="EMBL/GenBank/DDBJ databases">
        <title>Section-level genome sequencing and comparative genomics of Aspergillus sections Usti and Cavernicolus.</title>
        <authorList>
            <consortium name="Lawrence Berkeley National Laboratory"/>
            <person name="Nybo J.L."/>
            <person name="Vesth T.C."/>
            <person name="Theobald S."/>
            <person name="Frisvad J.C."/>
            <person name="Larsen T.O."/>
            <person name="Kjaerboelling I."/>
            <person name="Rothschild-Mancinelli K."/>
            <person name="Lyhne E.K."/>
            <person name="Kogle M.E."/>
            <person name="Barry K."/>
            <person name="Clum A."/>
            <person name="Na H."/>
            <person name="Ledsgaard L."/>
            <person name="Lin J."/>
            <person name="Lipzen A."/>
            <person name="Kuo A."/>
            <person name="Riley R."/>
            <person name="Mondo S."/>
            <person name="Labutti K."/>
            <person name="Haridas S."/>
            <person name="Pangalinan J."/>
            <person name="Salamov A.A."/>
            <person name="Simmons B.A."/>
            <person name="Magnuson J.K."/>
            <person name="Chen J."/>
            <person name="Drula E."/>
            <person name="Henrissat B."/>
            <person name="Wiebenga A."/>
            <person name="Lubbers R.J."/>
            <person name="Gomes A.C."/>
            <person name="Makela M.R."/>
            <person name="Stajich J."/>
            <person name="Grigoriev I.V."/>
            <person name="Mortensen U.H."/>
            <person name="De Vries R.P."/>
            <person name="Baker S.E."/>
            <person name="Andersen M.R."/>
        </authorList>
    </citation>
    <scope>NUCLEOTIDE SEQUENCE [LARGE SCALE GENOMIC DNA]</scope>
    <source>
        <strain evidence="2 3">CBS 123904</strain>
    </source>
</reference>
<proteinExistence type="predicted"/>
<dbReference type="EMBL" id="JBFXLU010000016">
    <property type="protein sequence ID" value="KAL2854223.1"/>
    <property type="molecule type" value="Genomic_DNA"/>
</dbReference>
<evidence type="ECO:0000313" key="3">
    <source>
        <dbReference type="Proteomes" id="UP001610446"/>
    </source>
</evidence>
<dbReference type="PANTHER" id="PTHR28307:SF1">
    <property type="entry name" value="PAL1 CELL MORPHOLOGY PROTEIN"/>
    <property type="match status" value="1"/>
</dbReference>
<evidence type="ECO:0000313" key="2">
    <source>
        <dbReference type="EMBL" id="KAL2854223.1"/>
    </source>
</evidence>
<feature type="compositionally biased region" description="Basic and acidic residues" evidence="1">
    <location>
        <begin position="107"/>
        <end position="120"/>
    </location>
</feature>
<feature type="region of interest" description="Disordered" evidence="1">
    <location>
        <begin position="107"/>
        <end position="126"/>
    </location>
</feature>
<feature type="region of interest" description="Disordered" evidence="1">
    <location>
        <begin position="32"/>
        <end position="91"/>
    </location>
</feature>
<keyword evidence="3" id="KW-1185">Reference proteome</keyword>
<sequence>MHCYQMDHSYPVFPNDNPFDMNMDSASIMGSRNPYQRFVSPSPSRSSVSRRRSSSISASDYYDFLDSPHRPRGRRHSSTRPQRESQLVNPDVIDRLDTASRFSYHHEGPYDAVYPERNRTADQSPLEALRESNAEALKATPDHKIADAIERHRPLDGVAYYPPGHTDPEGQTYDYEEGYNMMTDYGNFARFPGLKFTDEDFKNDPFYNTPVKPFAAIRNVFRRKHRRVSS</sequence>
<name>A0ABR4KPM6_9EURO</name>